<dbReference type="EMBL" id="JADEXS010000244">
    <property type="protein sequence ID" value="MBE9024239.1"/>
    <property type="molecule type" value="Genomic_DNA"/>
</dbReference>
<dbReference type="PANTHER" id="PTHR46825">
    <property type="entry name" value="D-ALANYL-D-ALANINE-CARBOXYPEPTIDASE/ENDOPEPTIDASE AMPH"/>
    <property type="match status" value="1"/>
</dbReference>
<dbReference type="Gene3D" id="3.40.710.10">
    <property type="entry name" value="DD-peptidase/beta-lactamase superfamily"/>
    <property type="match status" value="1"/>
</dbReference>
<dbReference type="InterPro" id="IPR021860">
    <property type="entry name" value="Peptidase_S12_Pab87-rel_C"/>
</dbReference>
<evidence type="ECO:0000313" key="4">
    <source>
        <dbReference type="Proteomes" id="UP000622533"/>
    </source>
</evidence>
<dbReference type="Pfam" id="PF11954">
    <property type="entry name" value="DUF3471"/>
    <property type="match status" value="1"/>
</dbReference>
<reference evidence="3" key="1">
    <citation type="submission" date="2020-10" db="EMBL/GenBank/DDBJ databases">
        <authorList>
            <person name="Castelo-Branco R."/>
            <person name="Eusebio N."/>
            <person name="Adriana R."/>
            <person name="Vieira A."/>
            <person name="Brugerolle De Fraissinette N."/>
            <person name="Rezende De Castro R."/>
            <person name="Schneider M.P."/>
            <person name="Vasconcelos V."/>
            <person name="Leao P.N."/>
        </authorList>
    </citation>
    <scope>NUCLEOTIDE SEQUENCE</scope>
    <source>
        <strain evidence="3">LEGE 12446</strain>
    </source>
</reference>
<dbReference type="RefSeq" id="WP_193918490.1">
    <property type="nucleotide sequence ID" value="NZ_JADEXS020000001.1"/>
</dbReference>
<dbReference type="PANTHER" id="PTHR46825:SF15">
    <property type="entry name" value="BETA-LACTAMASE-RELATED DOMAIN-CONTAINING PROTEIN"/>
    <property type="match status" value="1"/>
</dbReference>
<evidence type="ECO:0000259" key="1">
    <source>
        <dbReference type="Pfam" id="PF00144"/>
    </source>
</evidence>
<feature type="domain" description="Peptidase S12 Pab87-related C-terminal" evidence="2">
    <location>
        <begin position="377"/>
        <end position="463"/>
    </location>
</feature>
<evidence type="ECO:0000259" key="2">
    <source>
        <dbReference type="Pfam" id="PF11954"/>
    </source>
</evidence>
<dbReference type="Gene3D" id="2.40.128.600">
    <property type="match status" value="1"/>
</dbReference>
<sequence length="476" mass="54371">MQGITAFINKTMQEWKVPGLAIAVIKDSKIIFCEGFGKRDVEQNLIVTPQTLFAIGSCTKAFTTMAMSILVEKGLLNWDKPVRNYLPTFKLYDSYATEHITPRDLVTHRSGLPRHDAVWYKTPFSRQEIIERLQYLEPTHELRTIFQYQNLMYTAAGYLVGEIAQSNWEDFVQQEIFNPLEMRDSNFSVETSQKANDFALPYQEKEDKIESISFCNIDITGPAGSINSNVIDMANWLLLQLNQGKFGDKQIISSSNLSQMHSPQIVMTQTLEYKELFYEFYGLGWTITSYRGHNLIQHGGNIDGFSARTTLLPQDNIGIVVLTNLDKNPVINTVTYYVCDRLLGLNEVPWNERMKEKYAQAKETTAKAKEQIASACKTGTQPSHPLEDYTGYFEHPAYGVLSIQINDNYLRATYNSIIYKLEHYHYDIFVKSELSEQPELISFLTDTKGNITSVTFPLEPTVKGILFTRIPETKSP</sequence>
<protein>
    <submittedName>
        <fullName evidence="3">Serine hydrolase</fullName>
    </submittedName>
</protein>
<comment type="caution">
    <text evidence="3">The sequence shown here is derived from an EMBL/GenBank/DDBJ whole genome shotgun (WGS) entry which is preliminary data.</text>
</comment>
<accession>A0A8J7DH74</accession>
<dbReference type="InterPro" id="IPR050491">
    <property type="entry name" value="AmpC-like"/>
</dbReference>
<organism evidence="3 4">
    <name type="scientific">Desmonostoc muscorum LEGE 12446</name>
    <dbReference type="NCBI Taxonomy" id="1828758"/>
    <lineage>
        <taxon>Bacteria</taxon>
        <taxon>Bacillati</taxon>
        <taxon>Cyanobacteriota</taxon>
        <taxon>Cyanophyceae</taxon>
        <taxon>Nostocales</taxon>
        <taxon>Nostocaceae</taxon>
        <taxon>Desmonostoc</taxon>
    </lineage>
</organism>
<dbReference type="Proteomes" id="UP000622533">
    <property type="component" value="Unassembled WGS sequence"/>
</dbReference>
<name>A0A8J7DH74_DESMC</name>
<dbReference type="InterPro" id="IPR001466">
    <property type="entry name" value="Beta-lactam-related"/>
</dbReference>
<keyword evidence="3" id="KW-0378">Hydrolase</keyword>
<dbReference type="AlphaFoldDB" id="A0A8J7DH74"/>
<evidence type="ECO:0000313" key="3">
    <source>
        <dbReference type="EMBL" id="MBE9024239.1"/>
    </source>
</evidence>
<keyword evidence="4" id="KW-1185">Reference proteome</keyword>
<feature type="domain" description="Beta-lactamase-related" evidence="1">
    <location>
        <begin position="6"/>
        <end position="329"/>
    </location>
</feature>
<dbReference type="Pfam" id="PF00144">
    <property type="entry name" value="Beta-lactamase"/>
    <property type="match status" value="1"/>
</dbReference>
<dbReference type="SUPFAM" id="SSF56601">
    <property type="entry name" value="beta-lactamase/transpeptidase-like"/>
    <property type="match status" value="1"/>
</dbReference>
<dbReference type="GO" id="GO:0016787">
    <property type="term" value="F:hydrolase activity"/>
    <property type="evidence" value="ECO:0007669"/>
    <property type="project" value="UniProtKB-KW"/>
</dbReference>
<proteinExistence type="predicted"/>
<gene>
    <name evidence="3" type="ORF">IQ276_17970</name>
</gene>
<dbReference type="InterPro" id="IPR012338">
    <property type="entry name" value="Beta-lactam/transpept-like"/>
</dbReference>